<dbReference type="GO" id="GO:0000160">
    <property type="term" value="P:phosphorelay signal transduction system"/>
    <property type="evidence" value="ECO:0007669"/>
    <property type="project" value="InterPro"/>
</dbReference>
<evidence type="ECO:0000256" key="3">
    <source>
        <dbReference type="ARBA" id="ARBA00023125"/>
    </source>
</evidence>
<organism evidence="8 9">
    <name type="scientific">Quadrisphaera granulorum</name>
    <dbReference type="NCBI Taxonomy" id="317664"/>
    <lineage>
        <taxon>Bacteria</taxon>
        <taxon>Bacillati</taxon>
        <taxon>Actinomycetota</taxon>
        <taxon>Actinomycetes</taxon>
        <taxon>Kineosporiales</taxon>
        <taxon>Kineosporiaceae</taxon>
        <taxon>Quadrisphaera</taxon>
    </lineage>
</organism>
<evidence type="ECO:0000256" key="5">
    <source>
        <dbReference type="PROSITE-ProRule" id="PRU00169"/>
    </source>
</evidence>
<dbReference type="PROSITE" id="PS00622">
    <property type="entry name" value="HTH_LUXR_1"/>
    <property type="match status" value="1"/>
</dbReference>
<dbReference type="Pfam" id="PF00072">
    <property type="entry name" value="Response_reg"/>
    <property type="match status" value="1"/>
</dbReference>
<protein>
    <submittedName>
        <fullName evidence="8">LuxR family two component transcriptional regulator</fullName>
    </submittedName>
</protein>
<name>A0A316ATI1_9ACTN</name>
<dbReference type="AlphaFoldDB" id="A0A316ATI1"/>
<dbReference type="InterPro" id="IPR039420">
    <property type="entry name" value="WalR-like"/>
</dbReference>
<dbReference type="PANTHER" id="PTHR43214">
    <property type="entry name" value="TWO-COMPONENT RESPONSE REGULATOR"/>
    <property type="match status" value="1"/>
</dbReference>
<evidence type="ECO:0000256" key="2">
    <source>
        <dbReference type="ARBA" id="ARBA00023015"/>
    </source>
</evidence>
<dbReference type="SMART" id="SM00448">
    <property type="entry name" value="REC"/>
    <property type="match status" value="1"/>
</dbReference>
<accession>A0A316ATI1</accession>
<gene>
    <name evidence="8" type="ORF">BXY45_11237</name>
</gene>
<keyword evidence="3" id="KW-0238">DNA-binding</keyword>
<dbReference type="CDD" id="cd06170">
    <property type="entry name" value="LuxR_C_like"/>
    <property type="match status" value="1"/>
</dbReference>
<dbReference type="GO" id="GO:0006355">
    <property type="term" value="P:regulation of DNA-templated transcription"/>
    <property type="evidence" value="ECO:0007669"/>
    <property type="project" value="InterPro"/>
</dbReference>
<keyword evidence="9" id="KW-1185">Reference proteome</keyword>
<dbReference type="CDD" id="cd17535">
    <property type="entry name" value="REC_NarL-like"/>
    <property type="match status" value="1"/>
</dbReference>
<dbReference type="PROSITE" id="PS50043">
    <property type="entry name" value="HTH_LUXR_2"/>
    <property type="match status" value="1"/>
</dbReference>
<dbReference type="Gene3D" id="3.40.50.2300">
    <property type="match status" value="1"/>
</dbReference>
<dbReference type="InterPro" id="IPR058245">
    <property type="entry name" value="NreC/VraR/RcsB-like_REC"/>
</dbReference>
<dbReference type="InterPro" id="IPR011006">
    <property type="entry name" value="CheY-like_superfamily"/>
</dbReference>
<evidence type="ECO:0000313" key="8">
    <source>
        <dbReference type="EMBL" id="PWJ53467.1"/>
    </source>
</evidence>
<dbReference type="PROSITE" id="PS50110">
    <property type="entry name" value="RESPONSE_REGULATORY"/>
    <property type="match status" value="1"/>
</dbReference>
<evidence type="ECO:0000256" key="4">
    <source>
        <dbReference type="ARBA" id="ARBA00023163"/>
    </source>
</evidence>
<feature type="domain" description="Response regulatory" evidence="7">
    <location>
        <begin position="16"/>
        <end position="139"/>
    </location>
</feature>
<comment type="caution">
    <text evidence="8">The sequence shown here is derived from an EMBL/GenBank/DDBJ whole genome shotgun (WGS) entry which is preliminary data.</text>
</comment>
<dbReference type="RefSeq" id="WP_245961749.1">
    <property type="nucleotide sequence ID" value="NZ_QGDQ01000012.1"/>
</dbReference>
<feature type="domain" description="HTH luxR-type" evidence="6">
    <location>
        <begin position="170"/>
        <end position="235"/>
    </location>
</feature>
<dbReference type="InterPro" id="IPR001789">
    <property type="entry name" value="Sig_transdc_resp-reg_receiver"/>
</dbReference>
<dbReference type="SMART" id="SM00421">
    <property type="entry name" value="HTH_LUXR"/>
    <property type="match status" value="1"/>
</dbReference>
<keyword evidence="4" id="KW-0804">Transcription</keyword>
<evidence type="ECO:0000313" key="9">
    <source>
        <dbReference type="Proteomes" id="UP000245469"/>
    </source>
</evidence>
<dbReference type="EMBL" id="QGDQ01000012">
    <property type="protein sequence ID" value="PWJ53467.1"/>
    <property type="molecule type" value="Genomic_DNA"/>
</dbReference>
<dbReference type="PRINTS" id="PR00038">
    <property type="entry name" value="HTHLUXR"/>
</dbReference>
<reference evidence="8 9" key="1">
    <citation type="submission" date="2018-03" db="EMBL/GenBank/DDBJ databases">
        <title>Genomic Encyclopedia of Archaeal and Bacterial Type Strains, Phase II (KMG-II): from individual species to whole genera.</title>
        <authorList>
            <person name="Goeker M."/>
        </authorList>
    </citation>
    <scope>NUCLEOTIDE SEQUENCE [LARGE SCALE GENOMIC DNA]</scope>
    <source>
        <strain evidence="8 9">DSM 44889</strain>
    </source>
</reference>
<sequence length="242" mass="25743">MSESAPAEGGASQELRVVVVDDQALVREGFAALLGAQNDVRVVGTAADGAEAVALCRRLAAAGEAPEVVLMDIRMPVRSGIEATAEIVASPELARTRVLVLTTFDLDEHVHAALRVGASGFLLKHATAADLVGAVRTVARGEALLDPALTRRLISHYVATHREAADARELPARLAQLTPKEVEVLSLVARGLSNREVAEQVYVTEQTVKSHVSRIFTKLDLRDRAQAVVFAYECGLVRPAGS</sequence>
<evidence type="ECO:0000256" key="1">
    <source>
        <dbReference type="ARBA" id="ARBA00022553"/>
    </source>
</evidence>
<keyword evidence="2" id="KW-0805">Transcription regulation</keyword>
<dbReference type="Proteomes" id="UP000245469">
    <property type="component" value="Unassembled WGS sequence"/>
</dbReference>
<proteinExistence type="predicted"/>
<evidence type="ECO:0000259" key="7">
    <source>
        <dbReference type="PROSITE" id="PS50110"/>
    </source>
</evidence>
<dbReference type="Pfam" id="PF00196">
    <property type="entry name" value="GerE"/>
    <property type="match status" value="1"/>
</dbReference>
<dbReference type="PANTHER" id="PTHR43214:SF24">
    <property type="entry name" value="TRANSCRIPTIONAL REGULATORY PROTEIN NARL-RELATED"/>
    <property type="match status" value="1"/>
</dbReference>
<dbReference type="SUPFAM" id="SSF46894">
    <property type="entry name" value="C-terminal effector domain of the bipartite response regulators"/>
    <property type="match status" value="1"/>
</dbReference>
<dbReference type="GO" id="GO:0003677">
    <property type="term" value="F:DNA binding"/>
    <property type="evidence" value="ECO:0007669"/>
    <property type="project" value="UniProtKB-KW"/>
</dbReference>
<evidence type="ECO:0000259" key="6">
    <source>
        <dbReference type="PROSITE" id="PS50043"/>
    </source>
</evidence>
<keyword evidence="1 5" id="KW-0597">Phosphoprotein</keyword>
<feature type="modified residue" description="4-aspartylphosphate" evidence="5">
    <location>
        <position position="72"/>
    </location>
</feature>
<dbReference type="SUPFAM" id="SSF52172">
    <property type="entry name" value="CheY-like"/>
    <property type="match status" value="1"/>
</dbReference>
<dbReference type="InterPro" id="IPR000792">
    <property type="entry name" value="Tscrpt_reg_LuxR_C"/>
</dbReference>
<dbReference type="InterPro" id="IPR016032">
    <property type="entry name" value="Sig_transdc_resp-reg_C-effctor"/>
</dbReference>